<gene>
    <name evidence="1" type="ORF">SAMN05444817_101210</name>
</gene>
<name>A0A1N7IPI2_9CORY</name>
<proteinExistence type="predicted"/>
<dbReference type="EMBL" id="FTOF01000001">
    <property type="protein sequence ID" value="SIS38990.1"/>
    <property type="molecule type" value="Genomic_DNA"/>
</dbReference>
<dbReference type="Gene3D" id="3.40.960.10">
    <property type="entry name" value="VSR Endonuclease"/>
    <property type="match status" value="1"/>
</dbReference>
<organism evidence="1 2">
    <name type="scientific">Corynebacterium appendicis CIP 107643</name>
    <dbReference type="NCBI Taxonomy" id="1161099"/>
    <lineage>
        <taxon>Bacteria</taxon>
        <taxon>Bacillati</taxon>
        <taxon>Actinomycetota</taxon>
        <taxon>Actinomycetes</taxon>
        <taxon>Mycobacteriales</taxon>
        <taxon>Corynebacteriaceae</taxon>
        <taxon>Corynebacterium</taxon>
    </lineage>
</organism>
<protein>
    <recommendedName>
        <fullName evidence="3">DUF559 domain-containing protein</fullName>
    </recommendedName>
</protein>
<evidence type="ECO:0000313" key="2">
    <source>
        <dbReference type="Proteomes" id="UP000186292"/>
    </source>
</evidence>
<evidence type="ECO:0008006" key="3">
    <source>
        <dbReference type="Google" id="ProtNLM"/>
    </source>
</evidence>
<reference evidence="2" key="1">
    <citation type="submission" date="2017-01" db="EMBL/GenBank/DDBJ databases">
        <authorList>
            <person name="Varghese N."/>
            <person name="Submissions S."/>
        </authorList>
    </citation>
    <scope>NUCLEOTIDE SEQUENCE [LARGE SCALE GENOMIC DNA]</scope>
    <source>
        <strain evidence="2">DSM 44531</strain>
    </source>
</reference>
<keyword evidence="2" id="KW-1185">Reference proteome</keyword>
<accession>A0A1N7IPI2</accession>
<evidence type="ECO:0000313" key="1">
    <source>
        <dbReference type="EMBL" id="SIS38990.1"/>
    </source>
</evidence>
<dbReference type="Proteomes" id="UP000186292">
    <property type="component" value="Unassembled WGS sequence"/>
</dbReference>
<dbReference type="STRING" id="1161099.SAMN05444817_101210"/>
<dbReference type="AlphaFoldDB" id="A0A1N7IPI2"/>
<sequence>MDVATRHTHTLRDDGIGERISRNHYLAEPALRPGELAFREAACHPRGTIYRAPADARAVAMALEHPRHSICGLSAVAVYGLRFFADCCDTTLHGLVKRTVEATQFTPRITRVAWTRTWTVFFQNHPFLVSEPALAVAEAITEIRSRVHMWAVPQIDGWSPEEIRTIQLLDAVRRFFGLECREIVKASKSRVNQRWMQKVIRHSSVLADSPKETEMRLLCASVCAGLGIKLSEQVPLIAGGKIVTVFDLAIEELKIGIMYDGEHHLQRKQRDRDSRINVESSLQGWVIIRVTAGTLASSASYLKRMIEMRR</sequence>